<name>A0A371DAK1_9APHY</name>
<feature type="domain" description="Peptidase S33 tripeptidyl aminopeptidase-like C-terminal" evidence="5">
    <location>
        <begin position="482"/>
        <end position="584"/>
    </location>
</feature>
<keyword evidence="2" id="KW-0378">Hydrolase</keyword>
<dbReference type="AlphaFoldDB" id="A0A371DAK1"/>
<dbReference type="Pfam" id="PF08386">
    <property type="entry name" value="Abhydrolase_4"/>
    <property type="match status" value="1"/>
</dbReference>
<dbReference type="InterPro" id="IPR000073">
    <property type="entry name" value="AB_hydrolase_1"/>
</dbReference>
<evidence type="ECO:0000256" key="1">
    <source>
        <dbReference type="ARBA" id="ARBA00010088"/>
    </source>
</evidence>
<organism evidence="6 7">
    <name type="scientific">Lentinus brumalis</name>
    <dbReference type="NCBI Taxonomy" id="2498619"/>
    <lineage>
        <taxon>Eukaryota</taxon>
        <taxon>Fungi</taxon>
        <taxon>Dikarya</taxon>
        <taxon>Basidiomycota</taxon>
        <taxon>Agaricomycotina</taxon>
        <taxon>Agaricomycetes</taxon>
        <taxon>Polyporales</taxon>
        <taxon>Polyporaceae</taxon>
        <taxon>Lentinus</taxon>
    </lineage>
</organism>
<dbReference type="OrthoDB" id="425534at2759"/>
<dbReference type="Gene3D" id="3.40.50.1820">
    <property type="entry name" value="alpha/beta hydrolase"/>
    <property type="match status" value="1"/>
</dbReference>
<evidence type="ECO:0000259" key="5">
    <source>
        <dbReference type="Pfam" id="PF08386"/>
    </source>
</evidence>
<dbReference type="GO" id="GO:0016787">
    <property type="term" value="F:hydrolase activity"/>
    <property type="evidence" value="ECO:0007669"/>
    <property type="project" value="UniProtKB-KW"/>
</dbReference>
<dbReference type="InterPro" id="IPR051601">
    <property type="entry name" value="Serine_prot/Carboxylest_S33"/>
</dbReference>
<feature type="domain" description="AB hydrolase-1" evidence="4">
    <location>
        <begin position="121"/>
        <end position="296"/>
    </location>
</feature>
<dbReference type="Proteomes" id="UP000256964">
    <property type="component" value="Unassembled WGS sequence"/>
</dbReference>
<reference evidence="6 7" key="1">
    <citation type="journal article" date="2018" name="Biotechnol. Biofuels">
        <title>Integrative visual omics of the white-rot fungus Polyporus brumalis exposes the biotechnological potential of its oxidative enzymes for delignifying raw plant biomass.</title>
        <authorList>
            <person name="Miyauchi S."/>
            <person name="Rancon A."/>
            <person name="Drula E."/>
            <person name="Hage H."/>
            <person name="Chaduli D."/>
            <person name="Favel A."/>
            <person name="Grisel S."/>
            <person name="Henrissat B."/>
            <person name="Herpoel-Gimbert I."/>
            <person name="Ruiz-Duenas F.J."/>
            <person name="Chevret D."/>
            <person name="Hainaut M."/>
            <person name="Lin J."/>
            <person name="Wang M."/>
            <person name="Pangilinan J."/>
            <person name="Lipzen A."/>
            <person name="Lesage-Meessen L."/>
            <person name="Navarro D."/>
            <person name="Riley R."/>
            <person name="Grigoriev I.V."/>
            <person name="Zhou S."/>
            <person name="Raouche S."/>
            <person name="Rosso M.N."/>
        </authorList>
    </citation>
    <scope>NUCLEOTIDE SEQUENCE [LARGE SCALE GENOMIC DNA]</scope>
    <source>
        <strain evidence="6 7">BRFM 1820</strain>
    </source>
</reference>
<dbReference type="SUPFAM" id="SSF53474">
    <property type="entry name" value="alpha/beta-Hydrolases"/>
    <property type="match status" value="1"/>
</dbReference>
<protein>
    <submittedName>
        <fullName evidence="6">Alpha/beta-hydrolase</fullName>
    </submittedName>
</protein>
<dbReference type="Pfam" id="PF00561">
    <property type="entry name" value="Abhydrolase_1"/>
    <property type="match status" value="1"/>
</dbReference>
<dbReference type="STRING" id="139420.A0A371DAK1"/>
<sequence>MTPLSWSLGRGNDGSPRRRKEDIYPSHWPRPSSSVIGKAMFYYKLSSILVLLTSKVVSAAPLSHHGHSQIHWGPCDPSVVNDTSLSCGFLDVPLDYHNLSVGNAHLAIVKATATGERRGSVLFNPGGPGDSGVSDLGILKELLLQLTGGVYDIISWDPRGVGTLTIPGEIFCFESLEEYTTFFNGTIELTGIEETGNFTDPADVDALLAEAPTMEKQYEELGKRCLNSPTGRYLKYIGTAAAVRDLVSIANAIDGPDAPINYFGTSYGSLLGSWFVNMFPERVGRVIINGVPNPVTFATQKPSVYFARQLVSADTIYKAMLTGCALAGPSACPAALEGDGPLDIDAKFQALLKAAHDAARAGSSVTLTSGQIRGEYGSELHWMALAGQMYAPAGWARFMNETYAQLVQIVNGEAQGNSNGSLTRRSEDFFRHTQLLKRTASNGSPSYSIHAITCGDAIDLHGVTMEEQFKGIIDTTRNVSHMFGASWPAPDYLCGFWPVRSVERYQGPFSKKLANKIIVASNVYDPVTPLAGAEAIASQLGDDAVLVRQNGFGHTTLATVSTCTNDIFAAYMVNGTLPASNTLCEVDTDFALFSGVNTEDILAHLPSADV</sequence>
<evidence type="ECO:0000256" key="3">
    <source>
        <dbReference type="SAM" id="MobiDB-lite"/>
    </source>
</evidence>
<dbReference type="PANTHER" id="PTHR43248:SF25">
    <property type="entry name" value="AB HYDROLASE-1 DOMAIN-CONTAINING PROTEIN-RELATED"/>
    <property type="match status" value="1"/>
</dbReference>
<accession>A0A371DAK1</accession>
<evidence type="ECO:0000256" key="2">
    <source>
        <dbReference type="ARBA" id="ARBA00022801"/>
    </source>
</evidence>
<evidence type="ECO:0000313" key="7">
    <source>
        <dbReference type="Proteomes" id="UP000256964"/>
    </source>
</evidence>
<dbReference type="InterPro" id="IPR029058">
    <property type="entry name" value="AB_hydrolase_fold"/>
</dbReference>
<proteinExistence type="inferred from homology"/>
<evidence type="ECO:0000313" key="6">
    <source>
        <dbReference type="EMBL" id="RDX49558.1"/>
    </source>
</evidence>
<feature type="compositionally biased region" description="Basic and acidic residues" evidence="3">
    <location>
        <begin position="15"/>
        <end position="24"/>
    </location>
</feature>
<evidence type="ECO:0000259" key="4">
    <source>
        <dbReference type="Pfam" id="PF00561"/>
    </source>
</evidence>
<dbReference type="EMBL" id="KZ857404">
    <property type="protein sequence ID" value="RDX49558.1"/>
    <property type="molecule type" value="Genomic_DNA"/>
</dbReference>
<gene>
    <name evidence="6" type="ORF">OH76DRAFT_1482934</name>
</gene>
<feature type="region of interest" description="Disordered" evidence="3">
    <location>
        <begin position="1"/>
        <end position="26"/>
    </location>
</feature>
<dbReference type="PANTHER" id="PTHR43248">
    <property type="entry name" value="2-SUCCINYL-6-HYDROXY-2,4-CYCLOHEXADIENE-1-CARBOXYLATE SYNTHASE"/>
    <property type="match status" value="1"/>
</dbReference>
<dbReference type="InterPro" id="IPR013595">
    <property type="entry name" value="Pept_S33_TAP-like_C"/>
</dbReference>
<comment type="similarity">
    <text evidence="1">Belongs to the peptidase S33 family.</text>
</comment>
<keyword evidence="7" id="KW-1185">Reference proteome</keyword>